<dbReference type="Pfam" id="PF00350">
    <property type="entry name" value="Dynamin_N"/>
    <property type="match status" value="1"/>
</dbReference>
<dbReference type="AlphaFoldDB" id="A0A4E0QXD0"/>
<feature type="domain" description="Dynamin N-terminal" evidence="1">
    <location>
        <begin position="4"/>
        <end position="62"/>
    </location>
</feature>
<proteinExistence type="predicted"/>
<reference evidence="2 3" key="1">
    <citation type="submission" date="2017-11" db="EMBL/GenBank/DDBJ databases">
        <title>Isolation and Characterization of Methanogenic Archaea from Saline Meromictic Lake at Siberia.</title>
        <authorList>
            <person name="Shen Y."/>
            <person name="Huang H.-H."/>
            <person name="Lai M.-C."/>
            <person name="Chen S.-C."/>
        </authorList>
    </citation>
    <scope>NUCLEOTIDE SEQUENCE [LARGE SCALE GENOMIC DNA]</scope>
    <source>
        <strain evidence="2 3">SY-01</strain>
    </source>
</reference>
<evidence type="ECO:0000259" key="1">
    <source>
        <dbReference type="Pfam" id="PF00350"/>
    </source>
</evidence>
<dbReference type="Gene3D" id="3.40.50.300">
    <property type="entry name" value="P-loop containing nucleotide triphosphate hydrolases"/>
    <property type="match status" value="1"/>
</dbReference>
<dbReference type="PANTHER" id="PTHR43681:SF1">
    <property type="entry name" value="SARCALUMENIN"/>
    <property type="match status" value="1"/>
</dbReference>
<name>A0A4E0QXD0_9EURY</name>
<accession>A0A4E0QXD0</accession>
<evidence type="ECO:0000313" key="3">
    <source>
        <dbReference type="Proteomes" id="UP000297295"/>
    </source>
</evidence>
<dbReference type="Proteomes" id="UP000297295">
    <property type="component" value="Unassembled WGS sequence"/>
</dbReference>
<keyword evidence="3" id="KW-1185">Reference proteome</keyword>
<protein>
    <recommendedName>
        <fullName evidence="1">Dynamin N-terminal domain-containing protein</fullName>
    </recommendedName>
</protein>
<gene>
    <name evidence="2" type="ORF">CUN85_11510</name>
</gene>
<evidence type="ECO:0000313" key="2">
    <source>
        <dbReference type="EMBL" id="TGC07422.1"/>
    </source>
</evidence>
<dbReference type="EMBL" id="PGGK01000016">
    <property type="protein sequence ID" value="TGC07422.1"/>
    <property type="molecule type" value="Genomic_DNA"/>
</dbReference>
<comment type="caution">
    <text evidence="2">The sequence shown here is derived from an EMBL/GenBank/DDBJ whole genome shotgun (WGS) entry which is preliminary data.</text>
</comment>
<organism evidence="2 3">
    <name type="scientific">Methanolobus halotolerans</name>
    <dbReference type="NCBI Taxonomy" id="2052935"/>
    <lineage>
        <taxon>Archaea</taxon>
        <taxon>Methanobacteriati</taxon>
        <taxon>Methanobacteriota</taxon>
        <taxon>Stenosarchaea group</taxon>
        <taxon>Methanomicrobia</taxon>
        <taxon>Methanosarcinales</taxon>
        <taxon>Methanosarcinaceae</taxon>
        <taxon>Methanolobus</taxon>
    </lineage>
</organism>
<dbReference type="InterPro" id="IPR051943">
    <property type="entry name" value="TRAFAC_Dynamin-like_GTPase"/>
</dbReference>
<dbReference type="SUPFAM" id="SSF52540">
    <property type="entry name" value="P-loop containing nucleoside triphosphate hydrolases"/>
    <property type="match status" value="1"/>
</dbReference>
<dbReference type="InterPro" id="IPR045063">
    <property type="entry name" value="Dynamin_N"/>
</dbReference>
<dbReference type="PANTHER" id="PTHR43681">
    <property type="entry name" value="TRANSMEMBRANE GTPASE FZO"/>
    <property type="match status" value="1"/>
</dbReference>
<sequence>MLRDVVVIDTPGIGSTYRHNTEVTMGFLPQSDAALFLVSVDPPITEVELAFLKDIKSRVSKLFFALNKVDYLTKTELVEALTFTKRY</sequence>
<dbReference type="InterPro" id="IPR027417">
    <property type="entry name" value="P-loop_NTPase"/>
</dbReference>